<dbReference type="Gene3D" id="2.70.170.10">
    <property type="entry name" value="Neurotransmitter-gated ion-channel ligand-binding domain"/>
    <property type="match status" value="1"/>
</dbReference>
<dbReference type="InterPro" id="IPR036719">
    <property type="entry name" value="Neuro-gated_channel_TM_sf"/>
</dbReference>
<dbReference type="GO" id="GO:0004888">
    <property type="term" value="F:transmembrane signaling receptor activity"/>
    <property type="evidence" value="ECO:0007669"/>
    <property type="project" value="InterPro"/>
</dbReference>
<dbReference type="CDD" id="cd19051">
    <property type="entry name" value="LGIC_TM_cation"/>
    <property type="match status" value="1"/>
</dbReference>
<evidence type="ECO:0000259" key="6">
    <source>
        <dbReference type="Pfam" id="PF02931"/>
    </source>
</evidence>
<sequence>MTWWRFCSASSDSVSGVNSSSQEALHQRFDVRASEYYRLEDLLLKDYNHHLRPVRSYRTATNVSLDIKVIAIEEVNEAYRTLRHSSYFHMTWFDEFLTWDPADFDGLDIIGLSEDLIWTPNPYVSNSLSDTKHGAGSFARVLYDGKIIWEPVSVKETLCSLDITFYPFDTQKCDMVINMWTAPELEVYLNVLSARVDSDFFVENSEWQITDVTVEPKPSVYYGKRYSQFVVFFHLKRRRLFHTLTLVVPNVLLALLAGFVFLLPQECGEKMSFSMSLLLAFAVNLSVLVTAMPRSSLQVSLLMIYLTSLSVTTALFVVITVCLLRLYHEVGVMGPKVTAFTIWLRRLCGASRPVDVTIDTDDAQNHNDDHKLRHDCQTSSILSPNGSPNVNVSCVNNGKSQTNPHMLKDKPLNGEPEQKAFITWKDLAITLDYICFRVFVFVIVGMTSALVVALFNGQ</sequence>
<keyword evidence="9" id="KW-1185">Reference proteome</keyword>
<feature type="domain" description="Neurotransmitter-gated ion-channel transmembrane" evidence="7">
    <location>
        <begin position="246"/>
        <end position="448"/>
    </location>
</feature>
<dbReference type="SUPFAM" id="SSF63712">
    <property type="entry name" value="Nicotinic receptor ligand binding domain-like"/>
    <property type="match status" value="1"/>
</dbReference>
<evidence type="ECO:0000313" key="9">
    <source>
        <dbReference type="Proteomes" id="UP001374579"/>
    </source>
</evidence>
<comment type="similarity">
    <text evidence="5">Belongs to the ligand-gated ion channel (TC 1.A.9) family.</text>
</comment>
<keyword evidence="3 5" id="KW-1133">Transmembrane helix</keyword>
<dbReference type="Proteomes" id="UP001374579">
    <property type="component" value="Unassembled WGS sequence"/>
</dbReference>
<dbReference type="PANTHER" id="PTHR18945">
    <property type="entry name" value="NEUROTRANSMITTER GATED ION CHANNEL"/>
    <property type="match status" value="1"/>
</dbReference>
<dbReference type="InterPro" id="IPR006202">
    <property type="entry name" value="Neur_chan_lig-bd"/>
</dbReference>
<proteinExistence type="inferred from homology"/>
<dbReference type="InterPro" id="IPR006029">
    <property type="entry name" value="Neurotrans-gated_channel_TM"/>
</dbReference>
<dbReference type="GO" id="GO:0005230">
    <property type="term" value="F:extracellular ligand-gated monoatomic ion channel activity"/>
    <property type="evidence" value="ECO:0007669"/>
    <property type="project" value="InterPro"/>
</dbReference>
<keyword evidence="5" id="KW-0813">Transport</keyword>
<evidence type="ECO:0000256" key="1">
    <source>
        <dbReference type="ARBA" id="ARBA00004141"/>
    </source>
</evidence>
<keyword evidence="2 5" id="KW-0812">Transmembrane</keyword>
<feature type="transmembrane region" description="Helical" evidence="5">
    <location>
        <begin position="304"/>
        <end position="327"/>
    </location>
</feature>
<protein>
    <submittedName>
        <fullName evidence="8">Uncharacterized protein</fullName>
    </submittedName>
</protein>
<dbReference type="PRINTS" id="PR00252">
    <property type="entry name" value="NRIONCHANNEL"/>
</dbReference>
<gene>
    <name evidence="8" type="ORF">V1264_020269</name>
</gene>
<feature type="transmembrane region" description="Helical" evidence="5">
    <location>
        <begin position="434"/>
        <end position="455"/>
    </location>
</feature>
<reference evidence="8 9" key="1">
    <citation type="submission" date="2024-02" db="EMBL/GenBank/DDBJ databases">
        <title>Chromosome-scale genome assembly of the rough periwinkle Littorina saxatilis.</title>
        <authorList>
            <person name="De Jode A."/>
            <person name="Faria R."/>
            <person name="Formenti G."/>
            <person name="Sims Y."/>
            <person name="Smith T.P."/>
            <person name="Tracey A."/>
            <person name="Wood J.M.D."/>
            <person name="Zagrodzka Z.B."/>
            <person name="Johannesson K."/>
            <person name="Butlin R.K."/>
            <person name="Leder E.H."/>
        </authorList>
    </citation>
    <scope>NUCLEOTIDE SEQUENCE [LARGE SCALE GENOMIC DNA]</scope>
    <source>
        <strain evidence="8">Snail1</strain>
        <tissue evidence="8">Muscle</tissue>
    </source>
</reference>
<comment type="caution">
    <text evidence="8">The sequence shown here is derived from an EMBL/GenBank/DDBJ whole genome shotgun (WGS) entry which is preliminary data.</text>
</comment>
<dbReference type="FunFam" id="2.70.170.10:FF:000028">
    <property type="entry name" value="AcetylCholine Receptor"/>
    <property type="match status" value="1"/>
</dbReference>
<keyword evidence="4 5" id="KW-0472">Membrane</keyword>
<evidence type="ECO:0000259" key="7">
    <source>
        <dbReference type="Pfam" id="PF02932"/>
    </source>
</evidence>
<dbReference type="InterPro" id="IPR006201">
    <property type="entry name" value="Neur_channel"/>
</dbReference>
<feature type="domain" description="Neurotransmitter-gated ion-channel ligand-binding" evidence="6">
    <location>
        <begin position="38"/>
        <end position="238"/>
    </location>
</feature>
<evidence type="ECO:0000256" key="2">
    <source>
        <dbReference type="ARBA" id="ARBA00022692"/>
    </source>
</evidence>
<keyword evidence="5" id="KW-0406">Ion transport</keyword>
<comment type="subcellular location">
    <subcellularLocation>
        <location evidence="1">Membrane</location>
        <topology evidence="1">Multi-pass membrane protein</topology>
    </subcellularLocation>
</comment>
<evidence type="ECO:0000313" key="8">
    <source>
        <dbReference type="EMBL" id="KAK7101972.1"/>
    </source>
</evidence>
<dbReference type="Pfam" id="PF02931">
    <property type="entry name" value="Neur_chan_LBD"/>
    <property type="match status" value="1"/>
</dbReference>
<feature type="transmembrane region" description="Helical" evidence="5">
    <location>
        <begin position="240"/>
        <end position="263"/>
    </location>
</feature>
<evidence type="ECO:0000256" key="4">
    <source>
        <dbReference type="ARBA" id="ARBA00023136"/>
    </source>
</evidence>
<dbReference type="GO" id="GO:0016020">
    <property type="term" value="C:membrane"/>
    <property type="evidence" value="ECO:0007669"/>
    <property type="project" value="UniProtKB-SubCell"/>
</dbReference>
<accession>A0AAN9GBC1</accession>
<dbReference type="InterPro" id="IPR036734">
    <property type="entry name" value="Neur_chan_lig-bd_sf"/>
</dbReference>
<name>A0AAN9GBC1_9CAEN</name>
<keyword evidence="5" id="KW-0407">Ion channel</keyword>
<dbReference type="Pfam" id="PF02932">
    <property type="entry name" value="Neur_chan_memb"/>
    <property type="match status" value="1"/>
</dbReference>
<dbReference type="InterPro" id="IPR038050">
    <property type="entry name" value="Neuro_actylchol_rec"/>
</dbReference>
<dbReference type="InterPro" id="IPR018000">
    <property type="entry name" value="Neurotransmitter_ion_chnl_CS"/>
</dbReference>
<evidence type="ECO:0000256" key="3">
    <source>
        <dbReference type="ARBA" id="ARBA00022989"/>
    </source>
</evidence>
<dbReference type="SUPFAM" id="SSF90112">
    <property type="entry name" value="Neurotransmitter-gated ion-channel transmembrane pore"/>
    <property type="match status" value="1"/>
</dbReference>
<dbReference type="PROSITE" id="PS00236">
    <property type="entry name" value="NEUROTR_ION_CHANNEL"/>
    <property type="match status" value="1"/>
</dbReference>
<organism evidence="8 9">
    <name type="scientific">Littorina saxatilis</name>
    <dbReference type="NCBI Taxonomy" id="31220"/>
    <lineage>
        <taxon>Eukaryota</taxon>
        <taxon>Metazoa</taxon>
        <taxon>Spiralia</taxon>
        <taxon>Lophotrochozoa</taxon>
        <taxon>Mollusca</taxon>
        <taxon>Gastropoda</taxon>
        <taxon>Caenogastropoda</taxon>
        <taxon>Littorinimorpha</taxon>
        <taxon>Littorinoidea</taxon>
        <taxon>Littorinidae</taxon>
        <taxon>Littorina</taxon>
    </lineage>
</organism>
<dbReference type="AlphaFoldDB" id="A0AAN9GBC1"/>
<dbReference type="EMBL" id="JBAMIC010000010">
    <property type="protein sequence ID" value="KAK7101972.1"/>
    <property type="molecule type" value="Genomic_DNA"/>
</dbReference>
<dbReference type="CDD" id="cd18989">
    <property type="entry name" value="LGIC_ECD_cation"/>
    <property type="match status" value="1"/>
</dbReference>
<feature type="transmembrane region" description="Helical" evidence="5">
    <location>
        <begin position="275"/>
        <end position="292"/>
    </location>
</feature>
<evidence type="ECO:0000256" key="5">
    <source>
        <dbReference type="RuleBase" id="RU000687"/>
    </source>
</evidence>
<dbReference type="Gene3D" id="1.20.58.390">
    <property type="entry name" value="Neurotransmitter-gated ion-channel transmembrane domain"/>
    <property type="match status" value="1"/>
</dbReference>